<dbReference type="InterPro" id="IPR028087">
    <property type="entry name" value="Tad_N"/>
</dbReference>
<sequence length="475" mass="51514">MDAMFASVSVRGRAAQRGQALVLALVLLFAGALGFYFMFSTGQVASTRQRLDNAADAAAWSAALWRARVMNYHAYANRAIVAQEVAIAQAVTLASWAKYFESFTTTASVLATPYPPVAAVLQMGSDLARTGRELTEMASGEEVLARSAYKRLLATSQEVLHASVDTFGLGAVANEVARANDPRFFAFALPDEGQFRAMTRRYADEDRARLKGVVDDSLDDFVAGPRGMDLTLWLLPSSCFGNPLVSPTKWFQELHKRGGTVMTPAFERWEAADTHSLHDWRPSSGFFGFKGCNQREAIPLGWGAAQATSGPAEAPPERPSTDDGTWSFPLEGPLKGNPGDVRHNAMAAALAEAVIAGSGHPGFEAYNGIETVRELAYEALANPRFPSSRVAVLARAEAGDVHTANVLNVGVGRLRLAENYAGRRLWSVGAAEVYFRRPSGAPERLEYASLYSPYWQVRLVEPSAAQRALADNYVR</sequence>
<protein>
    <recommendedName>
        <fullName evidence="2">Putative Flp pilus-assembly TadG-like N-terminal domain-containing protein</fullName>
    </recommendedName>
</protein>
<feature type="transmembrane region" description="Helical" evidence="1">
    <location>
        <begin position="20"/>
        <end position="39"/>
    </location>
</feature>
<name>A0A7W8HL61_9BURK</name>
<dbReference type="AlphaFoldDB" id="A0A7W8HL61"/>
<keyword evidence="1" id="KW-0472">Membrane</keyword>
<evidence type="ECO:0000256" key="1">
    <source>
        <dbReference type="SAM" id="Phobius"/>
    </source>
</evidence>
<reference evidence="3 4" key="1">
    <citation type="submission" date="2020-08" db="EMBL/GenBank/DDBJ databases">
        <title>Genomic Encyclopedia of Type Strains, Phase IV (KMG-IV): sequencing the most valuable type-strain genomes for metagenomic binning, comparative biology and taxonomic classification.</title>
        <authorList>
            <person name="Goeker M."/>
        </authorList>
    </citation>
    <scope>NUCLEOTIDE SEQUENCE [LARGE SCALE GENOMIC DNA]</scope>
    <source>
        <strain evidence="3 4">DSM 29781</strain>
    </source>
</reference>
<proteinExistence type="predicted"/>
<dbReference type="Proteomes" id="UP000532440">
    <property type="component" value="Unassembled WGS sequence"/>
</dbReference>
<dbReference type="Pfam" id="PF13400">
    <property type="entry name" value="Tad"/>
    <property type="match status" value="1"/>
</dbReference>
<comment type="caution">
    <text evidence="3">The sequence shown here is derived from an EMBL/GenBank/DDBJ whole genome shotgun (WGS) entry which is preliminary data.</text>
</comment>
<evidence type="ECO:0000313" key="3">
    <source>
        <dbReference type="EMBL" id="MBB5273877.1"/>
    </source>
</evidence>
<keyword evidence="4" id="KW-1185">Reference proteome</keyword>
<feature type="domain" description="Putative Flp pilus-assembly TadG-like N-terminal" evidence="2">
    <location>
        <begin position="18"/>
        <end position="63"/>
    </location>
</feature>
<evidence type="ECO:0000259" key="2">
    <source>
        <dbReference type="Pfam" id="PF13400"/>
    </source>
</evidence>
<dbReference type="EMBL" id="JACHGB010000009">
    <property type="protein sequence ID" value="MBB5273877.1"/>
    <property type="molecule type" value="Genomic_DNA"/>
</dbReference>
<organism evidence="3 4">
    <name type="scientific">Quisquiliibacterium transsilvanicum</name>
    <dbReference type="NCBI Taxonomy" id="1549638"/>
    <lineage>
        <taxon>Bacteria</taxon>
        <taxon>Pseudomonadati</taxon>
        <taxon>Pseudomonadota</taxon>
        <taxon>Betaproteobacteria</taxon>
        <taxon>Burkholderiales</taxon>
        <taxon>Burkholderiaceae</taxon>
        <taxon>Quisquiliibacterium</taxon>
    </lineage>
</organism>
<keyword evidence="1" id="KW-1133">Transmembrane helix</keyword>
<gene>
    <name evidence="3" type="ORF">HNQ70_003909</name>
</gene>
<dbReference type="RefSeq" id="WP_183970732.1">
    <property type="nucleotide sequence ID" value="NZ_BAABEW010000005.1"/>
</dbReference>
<evidence type="ECO:0000313" key="4">
    <source>
        <dbReference type="Proteomes" id="UP000532440"/>
    </source>
</evidence>
<keyword evidence="1" id="KW-0812">Transmembrane</keyword>
<accession>A0A7W8HL61</accession>